<sequence>MVEWLARKKVPPQPGAEMASYSFTDLAGSSLADFDPLVDRGHGHRPRRCQRLLVAEEGGDTLVVLGDASVRLVGIAPAAFDGTQFEFADGSVFRVGTAAFETFSGTAFGDQFDLRAGGDDRVRRATATTSSASRARSLPPIRSTAGKGARTGSTCQAVSSSLWVSAPRPSPAWSISSSKAAMSACTCPTKSSPVRRIRCSSTRAHRMRRARSVHAGDVVHGFRAQGGDGADLLSGGGGNDSLDGGDGDDVLYASDGWVDAEYPDSHDTVLGGAGNDVLHAVGSIGLLTGGAGADRFTVGYVDADGEASLDIVQSGGFSTVAAPSTITDFDAEEGDRIRSGVGDGMSGITPLAGGAWQRKGLPPPWGRASRSQESGWTPASPSSGCCGRARARCCTPTPTATAWWTEPT</sequence>
<dbReference type="PROSITE" id="PS00330">
    <property type="entry name" value="HEMOLYSIN_CALCIUM"/>
    <property type="match status" value="1"/>
</dbReference>
<dbReference type="SUPFAM" id="SSF51120">
    <property type="entry name" value="beta-Roll"/>
    <property type="match status" value="1"/>
</dbReference>
<reference evidence="2 3" key="1">
    <citation type="submission" date="2020-05" db="EMBL/GenBank/DDBJ databases">
        <title>Ramlibacter rhizophilus sp. nov., isolated from rhizosphere soil of national flower Mugunghwa from South Korea.</title>
        <authorList>
            <person name="Zheng-Fei Y."/>
            <person name="Huan T."/>
        </authorList>
    </citation>
    <scope>NUCLEOTIDE SEQUENCE [LARGE SCALE GENOMIC DNA]</scope>
    <source>
        <strain evidence="2 3">H242</strain>
    </source>
</reference>
<protein>
    <recommendedName>
        <fullName evidence="4">Calcium-binding protein</fullName>
    </recommendedName>
</protein>
<dbReference type="EMBL" id="CP053418">
    <property type="protein sequence ID" value="QJW84459.1"/>
    <property type="molecule type" value="Genomic_DNA"/>
</dbReference>
<organism evidence="2 3">
    <name type="scientific">Ramlibacter terrae</name>
    <dbReference type="NCBI Taxonomy" id="2732511"/>
    <lineage>
        <taxon>Bacteria</taxon>
        <taxon>Pseudomonadati</taxon>
        <taxon>Pseudomonadota</taxon>
        <taxon>Betaproteobacteria</taxon>
        <taxon>Burkholderiales</taxon>
        <taxon>Comamonadaceae</taxon>
        <taxon>Ramlibacter</taxon>
    </lineage>
</organism>
<feature type="region of interest" description="Disordered" evidence="1">
    <location>
        <begin position="352"/>
        <end position="387"/>
    </location>
</feature>
<evidence type="ECO:0008006" key="4">
    <source>
        <dbReference type="Google" id="ProtNLM"/>
    </source>
</evidence>
<dbReference type="InterPro" id="IPR011049">
    <property type="entry name" value="Serralysin-like_metalloprot_C"/>
</dbReference>
<gene>
    <name evidence="2" type="ORF">HK414_14010</name>
</gene>
<dbReference type="Pfam" id="PF00353">
    <property type="entry name" value="HemolysinCabind"/>
    <property type="match status" value="2"/>
</dbReference>
<dbReference type="Proteomes" id="UP000500826">
    <property type="component" value="Chromosome"/>
</dbReference>
<evidence type="ECO:0000313" key="3">
    <source>
        <dbReference type="Proteomes" id="UP000500826"/>
    </source>
</evidence>
<evidence type="ECO:0000313" key="2">
    <source>
        <dbReference type="EMBL" id="QJW84459.1"/>
    </source>
</evidence>
<accession>A0ABX6P337</accession>
<dbReference type="Gene3D" id="2.150.10.10">
    <property type="entry name" value="Serralysin-like metalloprotease, C-terminal"/>
    <property type="match status" value="1"/>
</dbReference>
<evidence type="ECO:0000256" key="1">
    <source>
        <dbReference type="SAM" id="MobiDB-lite"/>
    </source>
</evidence>
<dbReference type="PRINTS" id="PR00313">
    <property type="entry name" value="CABNDNGRPT"/>
</dbReference>
<feature type="region of interest" description="Disordered" evidence="1">
    <location>
        <begin position="124"/>
        <end position="152"/>
    </location>
</feature>
<proteinExistence type="predicted"/>
<name>A0ABX6P337_9BURK</name>
<dbReference type="InterPro" id="IPR018511">
    <property type="entry name" value="Hemolysin-typ_Ca-bd_CS"/>
</dbReference>
<keyword evidence="3" id="KW-1185">Reference proteome</keyword>
<feature type="compositionally biased region" description="Polar residues" evidence="1">
    <location>
        <begin position="369"/>
        <end position="383"/>
    </location>
</feature>
<dbReference type="InterPro" id="IPR001343">
    <property type="entry name" value="Hemolysn_Ca-bd"/>
</dbReference>
<feature type="compositionally biased region" description="Low complexity" evidence="1">
    <location>
        <begin position="125"/>
        <end position="137"/>
    </location>
</feature>